<feature type="transmembrane region" description="Helical" evidence="6">
    <location>
        <begin position="139"/>
        <end position="156"/>
    </location>
</feature>
<dbReference type="GO" id="GO:0016020">
    <property type="term" value="C:membrane"/>
    <property type="evidence" value="ECO:0007669"/>
    <property type="project" value="UniProtKB-SubCell"/>
</dbReference>
<dbReference type="PANTHER" id="PTHR13929">
    <property type="entry name" value="1,4-DIHYDROXY-2-NAPHTHOATE OCTAPRENYLTRANSFERASE"/>
    <property type="match status" value="1"/>
</dbReference>
<accession>A0A7H8NCM1</accession>
<organism evidence="7 8">
    <name type="scientific">Streptomyces buecherae</name>
    <dbReference type="NCBI Taxonomy" id="2763006"/>
    <lineage>
        <taxon>Bacteria</taxon>
        <taxon>Bacillati</taxon>
        <taxon>Actinomycetota</taxon>
        <taxon>Actinomycetes</taxon>
        <taxon>Kitasatosporales</taxon>
        <taxon>Streptomycetaceae</taxon>
        <taxon>Streptomyces</taxon>
    </lineage>
</organism>
<evidence type="ECO:0000256" key="4">
    <source>
        <dbReference type="ARBA" id="ARBA00022989"/>
    </source>
</evidence>
<feature type="transmembrane region" description="Helical" evidence="6">
    <location>
        <begin position="260"/>
        <end position="277"/>
    </location>
</feature>
<evidence type="ECO:0000313" key="8">
    <source>
        <dbReference type="Proteomes" id="UP000509303"/>
    </source>
</evidence>
<keyword evidence="8" id="KW-1185">Reference proteome</keyword>
<protein>
    <submittedName>
        <fullName evidence="7">UbiA family prenyltransferase</fullName>
    </submittedName>
</protein>
<proteinExistence type="predicted"/>
<dbReference type="GO" id="GO:0004659">
    <property type="term" value="F:prenyltransferase activity"/>
    <property type="evidence" value="ECO:0007669"/>
    <property type="project" value="InterPro"/>
</dbReference>
<reference evidence="7 8" key="1">
    <citation type="submission" date="2020-06" db="EMBL/GenBank/DDBJ databases">
        <title>Genome mining for natural products.</title>
        <authorList>
            <person name="Zhang B."/>
            <person name="Shi J."/>
            <person name="Ge H."/>
        </authorList>
    </citation>
    <scope>NUCLEOTIDE SEQUENCE [LARGE SCALE GENOMIC DNA]</scope>
    <source>
        <strain evidence="7 8">NA00687</strain>
    </source>
</reference>
<feature type="transmembrane region" description="Helical" evidence="6">
    <location>
        <begin position="21"/>
        <end position="46"/>
    </location>
</feature>
<dbReference type="EMBL" id="CP054929">
    <property type="protein sequence ID" value="QKW52142.1"/>
    <property type="molecule type" value="Genomic_DNA"/>
</dbReference>
<evidence type="ECO:0000256" key="6">
    <source>
        <dbReference type="SAM" id="Phobius"/>
    </source>
</evidence>
<dbReference type="GO" id="GO:0009234">
    <property type="term" value="P:menaquinone biosynthetic process"/>
    <property type="evidence" value="ECO:0007669"/>
    <property type="project" value="TreeGrafter"/>
</dbReference>
<evidence type="ECO:0000313" key="7">
    <source>
        <dbReference type="EMBL" id="QKW52142.1"/>
    </source>
</evidence>
<dbReference type="Pfam" id="PF01040">
    <property type="entry name" value="UbiA"/>
    <property type="match status" value="1"/>
</dbReference>
<dbReference type="GO" id="GO:0042371">
    <property type="term" value="P:vitamin K biosynthetic process"/>
    <property type="evidence" value="ECO:0007669"/>
    <property type="project" value="TreeGrafter"/>
</dbReference>
<keyword evidence="3 6" id="KW-0812">Transmembrane</keyword>
<comment type="subcellular location">
    <subcellularLocation>
        <location evidence="1">Membrane</location>
        <topology evidence="1">Multi-pass membrane protein</topology>
    </subcellularLocation>
</comment>
<feature type="transmembrane region" description="Helical" evidence="6">
    <location>
        <begin position="52"/>
        <end position="71"/>
    </location>
</feature>
<evidence type="ECO:0000256" key="1">
    <source>
        <dbReference type="ARBA" id="ARBA00004141"/>
    </source>
</evidence>
<feature type="transmembrane region" description="Helical" evidence="6">
    <location>
        <begin position="113"/>
        <end position="133"/>
    </location>
</feature>
<keyword evidence="2 7" id="KW-0808">Transferase</keyword>
<evidence type="ECO:0000256" key="3">
    <source>
        <dbReference type="ARBA" id="ARBA00022692"/>
    </source>
</evidence>
<evidence type="ECO:0000256" key="5">
    <source>
        <dbReference type="ARBA" id="ARBA00023136"/>
    </source>
</evidence>
<keyword evidence="4 6" id="KW-1133">Transmembrane helix</keyword>
<dbReference type="AlphaFoldDB" id="A0A7H8NCM1"/>
<feature type="transmembrane region" description="Helical" evidence="6">
    <location>
        <begin position="234"/>
        <end position="254"/>
    </location>
</feature>
<name>A0A7H8NCM1_9ACTN</name>
<feature type="transmembrane region" description="Helical" evidence="6">
    <location>
        <begin position="192"/>
        <end position="213"/>
    </location>
</feature>
<feature type="transmembrane region" description="Helical" evidence="6">
    <location>
        <begin position="168"/>
        <end position="186"/>
    </location>
</feature>
<dbReference type="InterPro" id="IPR000537">
    <property type="entry name" value="UbiA_prenyltransferase"/>
</dbReference>
<evidence type="ECO:0000256" key="2">
    <source>
        <dbReference type="ARBA" id="ARBA00022679"/>
    </source>
</evidence>
<dbReference type="RefSeq" id="WP_176163848.1">
    <property type="nucleotide sequence ID" value="NZ_CP054929.1"/>
</dbReference>
<dbReference type="InterPro" id="IPR026046">
    <property type="entry name" value="UBIAD1"/>
</dbReference>
<sequence length="317" mass="33593">MAVDTTNPVRRSGRFNAYVKLGKFAFFDYDLCVLIVWCALPGPLLWEASTGATLLLFLIGQVAIFAATVTFDDLTGLRDGSDAENYTPETGQLRDLARKPLLSGALTVRQAQVFGWGSVLVGAACWAAAAAVAPHKPGWLLVLLLVVAASAVQYSYGLKLSYRGGQEVLMIGTTGMVVLMPYALLTGEVTGLIGWETILFGAWALQVAAYSNMNDLEGDRKVGRVNVATMTSAAGYHAFLVAVASIGLVSTVVAVAVDAVPVWFLLLLAPVFVLRGAQLRAGVVRGNPLAARMLGIQIHRLGAVLLCVGNLLYVHAS</sequence>
<dbReference type="Proteomes" id="UP000509303">
    <property type="component" value="Chromosome"/>
</dbReference>
<gene>
    <name evidence="7" type="ORF">HUT08_24315</name>
</gene>
<keyword evidence="5 6" id="KW-0472">Membrane</keyword>
<dbReference type="PANTHER" id="PTHR13929:SF0">
    <property type="entry name" value="UBIA PRENYLTRANSFERASE DOMAIN-CONTAINING PROTEIN 1"/>
    <property type="match status" value="1"/>
</dbReference>